<evidence type="ECO:0000256" key="1">
    <source>
        <dbReference type="SAM" id="MobiDB-lite"/>
    </source>
</evidence>
<feature type="region of interest" description="Disordered" evidence="1">
    <location>
        <begin position="1"/>
        <end position="23"/>
    </location>
</feature>
<evidence type="ECO:0000313" key="4">
    <source>
        <dbReference type="Proteomes" id="UP000632063"/>
    </source>
</evidence>
<dbReference type="Gene3D" id="3.10.450.50">
    <property type="match status" value="1"/>
</dbReference>
<dbReference type="SUPFAM" id="SSF54427">
    <property type="entry name" value="NTF2-like"/>
    <property type="match status" value="1"/>
</dbReference>
<reference evidence="4" key="1">
    <citation type="submission" date="2020-09" db="EMBL/GenBank/DDBJ databases">
        <title>The genome sequence of strain Labrenzia suaedae 4C16A.</title>
        <authorList>
            <person name="Liu Y."/>
        </authorList>
    </citation>
    <scope>NUCLEOTIDE SEQUENCE [LARGE SCALE GENOMIC DNA]</scope>
    <source>
        <strain evidence="4">4C16A</strain>
    </source>
</reference>
<dbReference type="Pfam" id="PF14534">
    <property type="entry name" value="DUF4440"/>
    <property type="match status" value="1"/>
</dbReference>
<dbReference type="InterPro" id="IPR027843">
    <property type="entry name" value="DUF4440"/>
</dbReference>
<dbReference type="EMBL" id="JACYXI010000011">
    <property type="protein sequence ID" value="MBD8893177.1"/>
    <property type="molecule type" value="Genomic_DNA"/>
</dbReference>
<comment type="caution">
    <text evidence="3">The sequence shown here is derived from an EMBL/GenBank/DDBJ whole genome shotgun (WGS) entry which is preliminary data.</text>
</comment>
<organism evidence="3 4">
    <name type="scientific">Roseibium litorale</name>
    <dbReference type="NCBI Taxonomy" id="2803841"/>
    <lineage>
        <taxon>Bacteria</taxon>
        <taxon>Pseudomonadati</taxon>
        <taxon>Pseudomonadota</taxon>
        <taxon>Alphaproteobacteria</taxon>
        <taxon>Hyphomicrobiales</taxon>
        <taxon>Stappiaceae</taxon>
        <taxon>Roseibium</taxon>
    </lineage>
</organism>
<accession>A0ABR9CQN0</accession>
<evidence type="ECO:0000259" key="2">
    <source>
        <dbReference type="Pfam" id="PF14534"/>
    </source>
</evidence>
<dbReference type="Proteomes" id="UP000632063">
    <property type="component" value="Unassembled WGS sequence"/>
</dbReference>
<keyword evidence="4" id="KW-1185">Reference proteome</keyword>
<protein>
    <submittedName>
        <fullName evidence="3">Nuclear transport factor 2 family protein</fullName>
    </submittedName>
</protein>
<dbReference type="RefSeq" id="WP_192149297.1">
    <property type="nucleotide sequence ID" value="NZ_JACYXI010000011.1"/>
</dbReference>
<gene>
    <name evidence="3" type="ORF">IG616_16665</name>
</gene>
<feature type="domain" description="DUF4440" evidence="2">
    <location>
        <begin position="31"/>
        <end position="142"/>
    </location>
</feature>
<name>A0ABR9CQN0_9HYPH</name>
<reference evidence="3 4" key="2">
    <citation type="journal article" date="2021" name="Int. J. Syst. Evol. Microbiol.">
        <title>Roseibium litorale sp. nov., isolated from a tidal flat sediment and proposal for the reclassification of Labrenzia polysiphoniae as Roseibium polysiphoniae comb. nov.</title>
        <authorList>
            <person name="Liu Y."/>
            <person name="Pei T."/>
            <person name="Du J."/>
            <person name="Chao M."/>
            <person name="Deng M.R."/>
            <person name="Zhu H."/>
        </authorList>
    </citation>
    <scope>NUCLEOTIDE SEQUENCE [LARGE SCALE GENOMIC DNA]</scope>
    <source>
        <strain evidence="3 4">4C16A</strain>
    </source>
</reference>
<evidence type="ECO:0000313" key="3">
    <source>
        <dbReference type="EMBL" id="MBD8893177.1"/>
    </source>
</evidence>
<sequence length="148" mass="16677">MSDDRDAGLDLTRDDEISGEVSDQVESEEAIAALFEDYLAGFNDFDPEQICDCFALPATIWQHDRGYVFHDEDELMENIEALLEALDKEGVTLSSFQVSASHISGITAMVSLDWQQENADGEPVFEFTCHYHLMFDGEAWSIVMIINE</sequence>
<feature type="compositionally biased region" description="Basic and acidic residues" evidence="1">
    <location>
        <begin position="1"/>
        <end position="16"/>
    </location>
</feature>
<dbReference type="InterPro" id="IPR032710">
    <property type="entry name" value="NTF2-like_dom_sf"/>
</dbReference>
<proteinExistence type="predicted"/>